<feature type="compositionally biased region" description="Basic and acidic residues" evidence="1">
    <location>
        <begin position="64"/>
        <end position="77"/>
    </location>
</feature>
<proteinExistence type="predicted"/>
<sequence length="481" mass="47810">MDIATAIAVPGMEPVTLGMQAPTALPNVAAPVPDAPKVAAPTAMPTFAPYDSKQFSSSSPGGKGPRERKAPPVRRSDLISPRIHSREMRNADYGVSPNATFTPLTTGEELEKRATKTGYSGRSARPERPAKYSSGSRPQDAQQGSSRASSLKAAQAAAPIDDSGSGLPISGLGSLASGAGSAPEEVPVAPAAPAVHGADLQGANPEEVAAPTTEVTDAASEAESADSGATSEAATLESEAQSAESAGPQATNEVPVVPAGPDASSPYATTASLVRAVGSGRYAVGDLVGAASPGELAASPVTAPDTGDRRNGGSGMYITPPVAQEEAIPGQVVPAETVADPTDVPGDESTATNKSIPQAESIPSKAENVPAESKSLPNSKPELPTKGAQGAAERLPAGATGKNASSLPGEAESAAAAPSNGDTDRAALPEPAIPEGSANTKSAQERKEEKKQQQLKGKGSSSSASAVPDPVDPAAAGGLPV</sequence>
<evidence type="ECO:0000256" key="1">
    <source>
        <dbReference type="SAM" id="MobiDB-lite"/>
    </source>
</evidence>
<name>A0A4R0R9T5_9APHY</name>
<dbReference type="EMBL" id="RWJN01000409">
    <property type="protein sequence ID" value="TCD62035.1"/>
    <property type="molecule type" value="Genomic_DNA"/>
</dbReference>
<protein>
    <submittedName>
        <fullName evidence="2">Uncharacterized protein</fullName>
    </submittedName>
</protein>
<feature type="compositionally biased region" description="Low complexity" evidence="1">
    <location>
        <begin position="404"/>
        <end position="419"/>
    </location>
</feature>
<dbReference type="AlphaFoldDB" id="A0A4R0R9T5"/>
<feature type="region of interest" description="Disordered" evidence="1">
    <location>
        <begin position="36"/>
        <end position="267"/>
    </location>
</feature>
<accession>A0A4R0R9T5</accession>
<feature type="region of interest" description="Disordered" evidence="1">
    <location>
        <begin position="290"/>
        <end position="319"/>
    </location>
</feature>
<feature type="compositionally biased region" description="Basic and acidic residues" evidence="1">
    <location>
        <begin position="443"/>
        <end position="452"/>
    </location>
</feature>
<feature type="region of interest" description="Disordered" evidence="1">
    <location>
        <begin position="334"/>
        <end position="481"/>
    </location>
</feature>
<evidence type="ECO:0000313" key="2">
    <source>
        <dbReference type="EMBL" id="TCD62035.1"/>
    </source>
</evidence>
<feature type="compositionally biased region" description="Polar residues" evidence="1">
    <location>
        <begin position="349"/>
        <end position="358"/>
    </location>
</feature>
<gene>
    <name evidence="2" type="ORF">EIP91_007553</name>
</gene>
<feature type="compositionally biased region" description="Low complexity" evidence="1">
    <location>
        <begin position="212"/>
        <end position="250"/>
    </location>
</feature>
<dbReference type="Proteomes" id="UP000292702">
    <property type="component" value="Unassembled WGS sequence"/>
</dbReference>
<feature type="compositionally biased region" description="Polar residues" evidence="1">
    <location>
        <begin position="133"/>
        <end position="144"/>
    </location>
</feature>
<feature type="compositionally biased region" description="Low complexity" evidence="1">
    <location>
        <begin position="454"/>
        <end position="481"/>
    </location>
</feature>
<comment type="caution">
    <text evidence="2">The sequence shown here is derived from an EMBL/GenBank/DDBJ whole genome shotgun (WGS) entry which is preliminary data.</text>
</comment>
<organism evidence="2 3">
    <name type="scientific">Steccherinum ochraceum</name>
    <dbReference type="NCBI Taxonomy" id="92696"/>
    <lineage>
        <taxon>Eukaryota</taxon>
        <taxon>Fungi</taxon>
        <taxon>Dikarya</taxon>
        <taxon>Basidiomycota</taxon>
        <taxon>Agaricomycotina</taxon>
        <taxon>Agaricomycetes</taxon>
        <taxon>Polyporales</taxon>
        <taxon>Steccherinaceae</taxon>
        <taxon>Steccherinum</taxon>
    </lineage>
</organism>
<reference evidence="2 3" key="1">
    <citation type="submission" date="2018-11" db="EMBL/GenBank/DDBJ databases">
        <title>Genome assembly of Steccherinum ochraceum LE-BIN_3174, the white-rot fungus of the Steccherinaceae family (The Residual Polyporoid clade, Polyporales, Basidiomycota).</title>
        <authorList>
            <person name="Fedorova T.V."/>
            <person name="Glazunova O.A."/>
            <person name="Landesman E.O."/>
            <person name="Moiseenko K.V."/>
            <person name="Psurtseva N.V."/>
            <person name="Savinova O.S."/>
            <person name="Shakhova N.V."/>
            <person name="Tyazhelova T.V."/>
            <person name="Vasina D.V."/>
        </authorList>
    </citation>
    <scope>NUCLEOTIDE SEQUENCE [LARGE SCALE GENOMIC DNA]</scope>
    <source>
        <strain evidence="2 3">LE-BIN_3174</strain>
    </source>
</reference>
<feature type="compositionally biased region" description="Low complexity" evidence="1">
    <location>
        <begin position="145"/>
        <end position="195"/>
    </location>
</feature>
<evidence type="ECO:0000313" key="3">
    <source>
        <dbReference type="Proteomes" id="UP000292702"/>
    </source>
</evidence>
<keyword evidence="3" id="KW-1185">Reference proteome</keyword>